<keyword evidence="7 8" id="KW-0961">Cell wall biogenesis/degradation</keyword>
<proteinExistence type="inferred from homology"/>
<evidence type="ECO:0000256" key="2">
    <source>
        <dbReference type="ARBA" id="ARBA00004752"/>
    </source>
</evidence>
<gene>
    <name evidence="7" type="primary">murD</name>
    <name evidence="12" type="ORF">PTD2_07349</name>
</gene>
<dbReference type="OrthoDB" id="9809796at2"/>
<keyword evidence="7 8" id="KW-0133">Cell shape</keyword>
<keyword evidence="6 7" id="KW-0067">ATP-binding</keyword>
<evidence type="ECO:0000256" key="5">
    <source>
        <dbReference type="ARBA" id="ARBA00022741"/>
    </source>
</evidence>
<dbReference type="GO" id="GO:0051301">
    <property type="term" value="P:cell division"/>
    <property type="evidence" value="ECO:0007669"/>
    <property type="project" value="UniProtKB-KW"/>
</dbReference>
<keyword evidence="7 8" id="KW-0131">Cell cycle</keyword>
<dbReference type="eggNOG" id="COG0771">
    <property type="taxonomic scope" value="Bacteria"/>
</dbReference>
<feature type="domain" description="Mur ligase central" evidence="11">
    <location>
        <begin position="116"/>
        <end position="282"/>
    </location>
</feature>
<name>A4C8C5_9GAMM</name>
<evidence type="ECO:0000256" key="4">
    <source>
        <dbReference type="ARBA" id="ARBA00022598"/>
    </source>
</evidence>
<evidence type="ECO:0000256" key="1">
    <source>
        <dbReference type="ARBA" id="ARBA00004496"/>
    </source>
</evidence>
<protein>
    <recommendedName>
        <fullName evidence="7 8">UDP-N-acetylmuramoylalanine--D-glutamate ligase</fullName>
        <ecNumber evidence="7 8">6.3.2.9</ecNumber>
    </recommendedName>
    <alternativeName>
        <fullName evidence="7">D-glutamic acid-adding enzyme</fullName>
    </alternativeName>
    <alternativeName>
        <fullName evidence="7">UDP-N-acetylmuramoyl-L-alanyl-D-glutamate synthetase</fullName>
    </alternativeName>
</protein>
<comment type="pathway">
    <text evidence="2 7 8">Cell wall biogenesis; peptidoglycan biosynthesis.</text>
</comment>
<dbReference type="SUPFAM" id="SSF51984">
    <property type="entry name" value="MurCD N-terminal domain"/>
    <property type="match status" value="1"/>
</dbReference>
<dbReference type="Gene3D" id="3.40.1190.10">
    <property type="entry name" value="Mur-like, catalytic domain"/>
    <property type="match status" value="1"/>
</dbReference>
<keyword evidence="5 7" id="KW-0547">Nucleotide-binding</keyword>
<dbReference type="InterPro" id="IPR005762">
    <property type="entry name" value="MurD"/>
</dbReference>
<keyword evidence="9" id="KW-0812">Transmembrane</keyword>
<dbReference type="GO" id="GO:0009252">
    <property type="term" value="P:peptidoglycan biosynthetic process"/>
    <property type="evidence" value="ECO:0007669"/>
    <property type="project" value="UniProtKB-UniRule"/>
</dbReference>
<comment type="similarity">
    <text evidence="7">Belongs to the MurCDEF family.</text>
</comment>
<keyword evidence="9" id="KW-1133">Transmembrane helix</keyword>
<feature type="domain" description="Mur ligase C-terminal" evidence="10">
    <location>
        <begin position="305"/>
        <end position="417"/>
    </location>
</feature>
<dbReference type="SUPFAM" id="SSF53244">
    <property type="entry name" value="MurD-like peptide ligases, peptide-binding domain"/>
    <property type="match status" value="1"/>
</dbReference>
<dbReference type="Pfam" id="PF08245">
    <property type="entry name" value="Mur_ligase_M"/>
    <property type="match status" value="1"/>
</dbReference>
<keyword evidence="4 7" id="KW-0436">Ligase</keyword>
<dbReference type="Proteomes" id="UP000006201">
    <property type="component" value="Unassembled WGS sequence"/>
</dbReference>
<dbReference type="PANTHER" id="PTHR43692">
    <property type="entry name" value="UDP-N-ACETYLMURAMOYLALANINE--D-GLUTAMATE LIGASE"/>
    <property type="match status" value="1"/>
</dbReference>
<dbReference type="HOGENOM" id="CLU_032540_1_0_6"/>
<dbReference type="Gene3D" id="3.90.190.20">
    <property type="entry name" value="Mur ligase, C-terminal domain"/>
    <property type="match status" value="1"/>
</dbReference>
<keyword evidence="7 8" id="KW-0573">Peptidoglycan synthesis</keyword>
<dbReference type="SUPFAM" id="SSF53623">
    <property type="entry name" value="MurD-like peptide ligases, catalytic domain"/>
    <property type="match status" value="1"/>
</dbReference>
<dbReference type="STRING" id="87626.PTD2_07349"/>
<sequence length="442" mass="47482">MNYLTRLKTKKIIVLGLGVSGLSTVRFLLGQTINPIVVDSRAKPPGAEWLTSQAPHLVCYFGSLSQAPLTEVDMIIISPGIALSTHEVQQAIAANVEVIGDIELFARINDKPVVAVTGSNGKSTVVTLAARVLADAGYNVGLAGNIGISPLDLFASEIDVFVLELSSFQLETTTSLAPISATILNLCEDHMDRYAGMDEYYAAKQTIYRNAQWAVYNQADLLTYPHEAKATLSFGESGSDYHLEHDESGSFFAYQQQTILPVSDLTIVGKHNQLNALAVMALLKPFNIDSFVYSTSFKAFTGLAHRCQFVAQIDGVNFYNDSKATNVGACISSIEGLYSPNKRLILIVGGDGKGADFSPLQYYFAAQVTELICLGRDGKALAALKAGSHFVSSMAQAVACAKKLAASGDNVLLAPACASLDMYSNYMARGDDFVHCVTEEEL</sequence>
<evidence type="ECO:0000313" key="12">
    <source>
        <dbReference type="EMBL" id="EAR28840.1"/>
    </source>
</evidence>
<keyword evidence="9" id="KW-0472">Membrane</keyword>
<feature type="transmembrane region" description="Helical" evidence="9">
    <location>
        <begin position="12"/>
        <end position="29"/>
    </location>
</feature>
<evidence type="ECO:0000256" key="3">
    <source>
        <dbReference type="ARBA" id="ARBA00022490"/>
    </source>
</evidence>
<comment type="function">
    <text evidence="7 8">Cell wall formation. Catalyzes the addition of glutamate to the nucleotide precursor UDP-N-acetylmuramoyl-L-alanine (UMA).</text>
</comment>
<accession>A4C8C5</accession>
<feature type="binding site" evidence="7">
    <location>
        <begin position="118"/>
        <end position="124"/>
    </location>
    <ligand>
        <name>ATP</name>
        <dbReference type="ChEBI" id="CHEBI:30616"/>
    </ligand>
</feature>
<dbReference type="EC" id="6.3.2.9" evidence="7 8"/>
<dbReference type="GO" id="GO:0008764">
    <property type="term" value="F:UDP-N-acetylmuramoylalanine-D-glutamate ligase activity"/>
    <property type="evidence" value="ECO:0007669"/>
    <property type="project" value="UniProtKB-UniRule"/>
</dbReference>
<dbReference type="GO" id="GO:0071555">
    <property type="term" value="P:cell wall organization"/>
    <property type="evidence" value="ECO:0007669"/>
    <property type="project" value="UniProtKB-KW"/>
</dbReference>
<dbReference type="GO" id="GO:0005524">
    <property type="term" value="F:ATP binding"/>
    <property type="evidence" value="ECO:0007669"/>
    <property type="project" value="UniProtKB-UniRule"/>
</dbReference>
<dbReference type="AlphaFoldDB" id="A4C8C5"/>
<dbReference type="NCBIfam" id="TIGR01087">
    <property type="entry name" value="murD"/>
    <property type="match status" value="1"/>
</dbReference>
<dbReference type="RefSeq" id="WP_009838102.1">
    <property type="nucleotide sequence ID" value="NZ_AAOH01000003.1"/>
</dbReference>
<evidence type="ECO:0000259" key="11">
    <source>
        <dbReference type="Pfam" id="PF08245"/>
    </source>
</evidence>
<dbReference type="Gene3D" id="3.40.50.720">
    <property type="entry name" value="NAD(P)-binding Rossmann-like Domain"/>
    <property type="match status" value="1"/>
</dbReference>
<dbReference type="GO" id="GO:0008360">
    <property type="term" value="P:regulation of cell shape"/>
    <property type="evidence" value="ECO:0007669"/>
    <property type="project" value="UniProtKB-KW"/>
</dbReference>
<dbReference type="InterPro" id="IPR004101">
    <property type="entry name" value="Mur_ligase_C"/>
</dbReference>
<keyword evidence="13" id="KW-1185">Reference proteome</keyword>
<comment type="subcellular location">
    <subcellularLocation>
        <location evidence="1 7 8">Cytoplasm</location>
    </subcellularLocation>
</comment>
<dbReference type="InterPro" id="IPR036615">
    <property type="entry name" value="Mur_ligase_C_dom_sf"/>
</dbReference>
<evidence type="ECO:0000256" key="8">
    <source>
        <dbReference type="RuleBase" id="RU003664"/>
    </source>
</evidence>
<comment type="caution">
    <text evidence="12">The sequence shown here is derived from an EMBL/GenBank/DDBJ whole genome shotgun (WGS) entry which is preliminary data.</text>
</comment>
<dbReference type="Pfam" id="PF21799">
    <property type="entry name" value="MurD-like_N"/>
    <property type="match status" value="1"/>
</dbReference>
<evidence type="ECO:0000256" key="7">
    <source>
        <dbReference type="HAMAP-Rule" id="MF_00639"/>
    </source>
</evidence>
<dbReference type="Pfam" id="PF02875">
    <property type="entry name" value="Mur_ligase_C"/>
    <property type="match status" value="1"/>
</dbReference>
<evidence type="ECO:0000256" key="6">
    <source>
        <dbReference type="ARBA" id="ARBA00022840"/>
    </source>
</evidence>
<keyword evidence="7 8" id="KW-0132">Cell division</keyword>
<organism evidence="12 13">
    <name type="scientific">Pseudoalteromonas tunicata D2</name>
    <dbReference type="NCBI Taxonomy" id="87626"/>
    <lineage>
        <taxon>Bacteria</taxon>
        <taxon>Pseudomonadati</taxon>
        <taxon>Pseudomonadota</taxon>
        <taxon>Gammaproteobacteria</taxon>
        <taxon>Alteromonadales</taxon>
        <taxon>Pseudoalteromonadaceae</taxon>
        <taxon>Pseudoalteromonas</taxon>
    </lineage>
</organism>
<dbReference type="GO" id="GO:0005737">
    <property type="term" value="C:cytoplasm"/>
    <property type="evidence" value="ECO:0007669"/>
    <property type="project" value="UniProtKB-SubCell"/>
</dbReference>
<dbReference type="InterPro" id="IPR036565">
    <property type="entry name" value="Mur-like_cat_sf"/>
</dbReference>
<evidence type="ECO:0000313" key="13">
    <source>
        <dbReference type="Proteomes" id="UP000006201"/>
    </source>
</evidence>
<evidence type="ECO:0000256" key="9">
    <source>
        <dbReference type="SAM" id="Phobius"/>
    </source>
</evidence>
<reference evidence="12 13" key="1">
    <citation type="submission" date="2006-02" db="EMBL/GenBank/DDBJ databases">
        <authorList>
            <person name="Moran M.A."/>
            <person name="Kjelleberg S."/>
            <person name="Egan S."/>
            <person name="Saunders N."/>
            <person name="Thomas T."/>
            <person name="Ferriera S."/>
            <person name="Johnson J."/>
            <person name="Kravitz S."/>
            <person name="Halpern A."/>
            <person name="Remington K."/>
            <person name="Beeson K."/>
            <person name="Tran B."/>
            <person name="Rogers Y.-H."/>
            <person name="Friedman R."/>
            <person name="Venter J.C."/>
        </authorList>
    </citation>
    <scope>NUCLEOTIDE SEQUENCE [LARGE SCALE GENOMIC DNA]</scope>
    <source>
        <strain evidence="12 13">D2</strain>
    </source>
</reference>
<keyword evidence="3 7" id="KW-0963">Cytoplasm</keyword>
<dbReference type="UniPathway" id="UPA00219"/>
<comment type="catalytic activity">
    <reaction evidence="7 8">
        <text>UDP-N-acetyl-alpha-D-muramoyl-L-alanine + D-glutamate + ATP = UDP-N-acetyl-alpha-D-muramoyl-L-alanyl-D-glutamate + ADP + phosphate + H(+)</text>
        <dbReference type="Rhea" id="RHEA:16429"/>
        <dbReference type="ChEBI" id="CHEBI:15378"/>
        <dbReference type="ChEBI" id="CHEBI:29986"/>
        <dbReference type="ChEBI" id="CHEBI:30616"/>
        <dbReference type="ChEBI" id="CHEBI:43474"/>
        <dbReference type="ChEBI" id="CHEBI:83898"/>
        <dbReference type="ChEBI" id="CHEBI:83900"/>
        <dbReference type="ChEBI" id="CHEBI:456216"/>
        <dbReference type="EC" id="6.3.2.9"/>
    </reaction>
</comment>
<dbReference type="HAMAP" id="MF_00639">
    <property type="entry name" value="MurD"/>
    <property type="match status" value="1"/>
</dbReference>
<dbReference type="InterPro" id="IPR013221">
    <property type="entry name" value="Mur_ligase_cen"/>
</dbReference>
<dbReference type="PANTHER" id="PTHR43692:SF1">
    <property type="entry name" value="UDP-N-ACETYLMURAMOYLALANINE--D-GLUTAMATE LIGASE"/>
    <property type="match status" value="1"/>
</dbReference>
<dbReference type="EMBL" id="AAOH01000003">
    <property type="protein sequence ID" value="EAR28840.1"/>
    <property type="molecule type" value="Genomic_DNA"/>
</dbReference>
<evidence type="ECO:0000259" key="10">
    <source>
        <dbReference type="Pfam" id="PF02875"/>
    </source>
</evidence>